<dbReference type="EC" id="2.7.7.8" evidence="8"/>
<dbReference type="GO" id="GO:0004654">
    <property type="term" value="F:polyribonucleotide nucleotidyltransferase activity"/>
    <property type="evidence" value="ECO:0007669"/>
    <property type="project" value="UniProtKB-UniRule"/>
</dbReference>
<dbReference type="PROSITE" id="PS50126">
    <property type="entry name" value="S1"/>
    <property type="match status" value="1"/>
</dbReference>
<dbReference type="Pfam" id="PF00013">
    <property type="entry name" value="KH_1"/>
    <property type="match status" value="1"/>
</dbReference>
<evidence type="ECO:0000256" key="5">
    <source>
        <dbReference type="ARBA" id="ARBA00022723"/>
    </source>
</evidence>
<accession>A0A6S6SQ04</accession>
<dbReference type="InterPro" id="IPR001247">
    <property type="entry name" value="ExoRNase_PH_dom1"/>
</dbReference>
<evidence type="ECO:0000256" key="2">
    <source>
        <dbReference type="ARBA" id="ARBA00022490"/>
    </source>
</evidence>
<dbReference type="GO" id="GO:0000287">
    <property type="term" value="F:magnesium ion binding"/>
    <property type="evidence" value="ECO:0007669"/>
    <property type="project" value="UniProtKB-UniRule"/>
</dbReference>
<feature type="binding site" evidence="8">
    <location>
        <position position="491"/>
    </location>
    <ligand>
        <name>Mg(2+)</name>
        <dbReference type="ChEBI" id="CHEBI:18420"/>
    </ligand>
</feature>
<feature type="binding site" evidence="8">
    <location>
        <position position="497"/>
    </location>
    <ligand>
        <name>Mg(2+)</name>
        <dbReference type="ChEBI" id="CHEBI:18420"/>
    </ligand>
</feature>
<dbReference type="InterPro" id="IPR036345">
    <property type="entry name" value="ExoRNase_PH_dom2_sf"/>
</dbReference>
<dbReference type="SUPFAM" id="SSF55666">
    <property type="entry name" value="Ribonuclease PH domain 2-like"/>
    <property type="match status" value="2"/>
</dbReference>
<keyword evidence="5 8" id="KW-0479">Metal-binding</keyword>
<dbReference type="AlphaFoldDB" id="A0A6S6SQ04"/>
<dbReference type="Pfam" id="PF01138">
    <property type="entry name" value="RNase_PH"/>
    <property type="match status" value="2"/>
</dbReference>
<evidence type="ECO:0000313" key="10">
    <source>
        <dbReference type="EMBL" id="CAA6806762.1"/>
    </source>
</evidence>
<dbReference type="Pfam" id="PF00575">
    <property type="entry name" value="S1"/>
    <property type="match status" value="1"/>
</dbReference>
<comment type="cofactor">
    <cofactor evidence="8">
        <name>Mg(2+)</name>
        <dbReference type="ChEBI" id="CHEBI:18420"/>
    </cofactor>
</comment>
<dbReference type="SUPFAM" id="SSF54211">
    <property type="entry name" value="Ribosomal protein S5 domain 2-like"/>
    <property type="match status" value="2"/>
</dbReference>
<dbReference type="Gene3D" id="3.30.1370.10">
    <property type="entry name" value="K Homology domain, type 1"/>
    <property type="match status" value="1"/>
</dbReference>
<evidence type="ECO:0000256" key="8">
    <source>
        <dbReference type="HAMAP-Rule" id="MF_01595"/>
    </source>
</evidence>
<dbReference type="InterPro" id="IPR012340">
    <property type="entry name" value="NA-bd_OB-fold"/>
</dbReference>
<dbReference type="PANTHER" id="PTHR11252:SF0">
    <property type="entry name" value="POLYRIBONUCLEOTIDE NUCLEOTIDYLTRANSFERASE 1, MITOCHONDRIAL"/>
    <property type="match status" value="1"/>
</dbReference>
<evidence type="ECO:0000256" key="6">
    <source>
        <dbReference type="ARBA" id="ARBA00022842"/>
    </source>
</evidence>
<dbReference type="InterPro" id="IPR012162">
    <property type="entry name" value="PNPase"/>
</dbReference>
<evidence type="ECO:0000256" key="3">
    <source>
        <dbReference type="ARBA" id="ARBA00022679"/>
    </source>
</evidence>
<dbReference type="Pfam" id="PF03725">
    <property type="entry name" value="RNase_PH_C"/>
    <property type="match status" value="1"/>
</dbReference>
<keyword evidence="4 8" id="KW-0548">Nucleotidyltransferase</keyword>
<dbReference type="HAMAP" id="MF_01595">
    <property type="entry name" value="PNPase"/>
    <property type="match status" value="1"/>
</dbReference>
<dbReference type="PANTHER" id="PTHR11252">
    <property type="entry name" value="POLYRIBONUCLEOTIDE NUCLEOTIDYLTRANSFERASE"/>
    <property type="match status" value="1"/>
</dbReference>
<dbReference type="GO" id="GO:0005829">
    <property type="term" value="C:cytosol"/>
    <property type="evidence" value="ECO:0007669"/>
    <property type="project" value="TreeGrafter"/>
</dbReference>
<dbReference type="NCBIfam" id="NF008805">
    <property type="entry name" value="PRK11824.1"/>
    <property type="match status" value="1"/>
</dbReference>
<dbReference type="Gene3D" id="2.40.50.140">
    <property type="entry name" value="Nucleic acid-binding proteins"/>
    <property type="match status" value="1"/>
</dbReference>
<name>A0A6S6SQ04_9BACT</name>
<dbReference type="EMBL" id="CACVAW010000023">
    <property type="protein sequence ID" value="CAA6806762.1"/>
    <property type="molecule type" value="Genomic_DNA"/>
</dbReference>
<dbReference type="InterPro" id="IPR004087">
    <property type="entry name" value="KH_dom"/>
</dbReference>
<comment type="function">
    <text evidence="8">Involved in mRNA degradation. Catalyzes the phosphorolysis of single-stranded polyribonucleotides processively in the 3'- to 5'-direction.</text>
</comment>
<comment type="catalytic activity">
    <reaction evidence="8">
        <text>RNA(n+1) + phosphate = RNA(n) + a ribonucleoside 5'-diphosphate</text>
        <dbReference type="Rhea" id="RHEA:22096"/>
        <dbReference type="Rhea" id="RHEA-COMP:14527"/>
        <dbReference type="Rhea" id="RHEA-COMP:17342"/>
        <dbReference type="ChEBI" id="CHEBI:43474"/>
        <dbReference type="ChEBI" id="CHEBI:57930"/>
        <dbReference type="ChEBI" id="CHEBI:140395"/>
        <dbReference type="EC" id="2.7.7.8"/>
    </reaction>
</comment>
<dbReference type="SUPFAM" id="SSF54791">
    <property type="entry name" value="Eukaryotic type KH-domain (KH-domain type I)"/>
    <property type="match status" value="1"/>
</dbReference>
<feature type="domain" description="S1 motif" evidence="9">
    <location>
        <begin position="647"/>
        <end position="707"/>
    </location>
</feature>
<dbReference type="InterPro" id="IPR003029">
    <property type="entry name" value="S1_domain"/>
</dbReference>
<protein>
    <recommendedName>
        <fullName evidence="8">Polyribonucleotide nucleotidyltransferase</fullName>
        <ecNumber evidence="8">2.7.7.8</ecNumber>
    </recommendedName>
    <alternativeName>
        <fullName evidence="8">Polynucleotide phosphorylase</fullName>
        <shortName evidence="8">PNPase</shortName>
    </alternativeName>
</protein>
<gene>
    <name evidence="8" type="primary">pnp</name>
    <name evidence="10" type="ORF">HELGO_WM13656</name>
</gene>
<comment type="similarity">
    <text evidence="1 8">Belongs to the polyribonucleotide nucleotidyltransferase family.</text>
</comment>
<dbReference type="GO" id="GO:0006402">
    <property type="term" value="P:mRNA catabolic process"/>
    <property type="evidence" value="ECO:0007669"/>
    <property type="project" value="UniProtKB-UniRule"/>
</dbReference>
<dbReference type="PIRSF" id="PIRSF005499">
    <property type="entry name" value="PNPase"/>
    <property type="match status" value="1"/>
</dbReference>
<dbReference type="Gene3D" id="3.30.230.70">
    <property type="entry name" value="GHMP Kinase, N-terminal domain"/>
    <property type="match status" value="2"/>
</dbReference>
<dbReference type="InterPro" id="IPR020568">
    <property type="entry name" value="Ribosomal_Su5_D2-typ_SF"/>
</dbReference>
<dbReference type="GO" id="GO:0000175">
    <property type="term" value="F:3'-5'-RNA exonuclease activity"/>
    <property type="evidence" value="ECO:0007669"/>
    <property type="project" value="TreeGrafter"/>
</dbReference>
<dbReference type="PROSITE" id="PS50084">
    <property type="entry name" value="KH_TYPE_1"/>
    <property type="match status" value="1"/>
</dbReference>
<dbReference type="GO" id="GO:0003723">
    <property type="term" value="F:RNA binding"/>
    <property type="evidence" value="ECO:0007669"/>
    <property type="project" value="UniProtKB-UniRule"/>
</dbReference>
<proteinExistence type="inferred from homology"/>
<comment type="subcellular location">
    <subcellularLocation>
        <location evidence="8">Cytoplasm</location>
    </subcellularLocation>
</comment>
<dbReference type="InterPro" id="IPR004088">
    <property type="entry name" value="KH_dom_type_1"/>
</dbReference>
<dbReference type="InterPro" id="IPR027408">
    <property type="entry name" value="PNPase/RNase_PH_dom_sf"/>
</dbReference>
<dbReference type="CDD" id="cd02393">
    <property type="entry name" value="KH-I_PNPase"/>
    <property type="match status" value="1"/>
</dbReference>
<keyword evidence="7 8" id="KW-0694">RNA-binding</keyword>
<evidence type="ECO:0000259" key="9">
    <source>
        <dbReference type="PROSITE" id="PS50126"/>
    </source>
</evidence>
<reference evidence="10" key="1">
    <citation type="submission" date="2020-01" db="EMBL/GenBank/DDBJ databases">
        <authorList>
            <person name="Meier V. D."/>
            <person name="Meier V D."/>
        </authorList>
    </citation>
    <scope>NUCLEOTIDE SEQUENCE</scope>
    <source>
        <strain evidence="10">HLG_WM_MAG_12</strain>
    </source>
</reference>
<dbReference type="FunFam" id="3.30.230.70:FF:000029">
    <property type="entry name" value="Polyribonucleotide nucleotidyltransferase"/>
    <property type="match status" value="1"/>
</dbReference>
<organism evidence="10">
    <name type="scientific">uncultured Campylobacterales bacterium</name>
    <dbReference type="NCBI Taxonomy" id="352960"/>
    <lineage>
        <taxon>Bacteria</taxon>
        <taxon>Pseudomonadati</taxon>
        <taxon>Campylobacterota</taxon>
        <taxon>Epsilonproteobacteria</taxon>
        <taxon>Campylobacterales</taxon>
        <taxon>environmental samples</taxon>
    </lineage>
</organism>
<keyword evidence="2 8" id="KW-0963">Cytoplasm</keyword>
<dbReference type="CDD" id="cd11364">
    <property type="entry name" value="RNase_PH_PNPase_2"/>
    <property type="match status" value="1"/>
</dbReference>
<dbReference type="SMART" id="SM00322">
    <property type="entry name" value="KH"/>
    <property type="match status" value="1"/>
</dbReference>
<evidence type="ECO:0000256" key="7">
    <source>
        <dbReference type="ARBA" id="ARBA00022884"/>
    </source>
</evidence>
<keyword evidence="6 8" id="KW-0460">Magnesium</keyword>
<dbReference type="NCBIfam" id="TIGR03591">
    <property type="entry name" value="polynuc_phos"/>
    <property type="match status" value="1"/>
</dbReference>
<sequence>MKKTINLDINNQNQIFEFDYMAKQANGSVLLKIKNAVILATVCVNQEKIDGDFVPLTVQYIEKAYAARKIPGGFIKREGKPGDFETLTSRIIDRSLRPLFNENHQYSTQITLLVLSSDNDVDMQTMALNAASTALYVSDIPVNKAVYAIRVGKVGNEYVINPTNIELSKSSLDLYVTGTKDELLMIEMRSLSTIENGEQLSNEIENEEMINILDIATININKAAKNYEDSFQSIKKTKIELDYQSTEIDEEQSKKIKQDYYESIKNVVVKMAKSESATEIKALTKQIATTLDMDIEDTSKIVATIKREIVRSLILEQDLRIDGRGLKEIRKIDIDTNILPNTHGSCLFTRGETQALATITLGGDQDAQMFESLTQSATQYEKFMLHYNFPGFSVGEASRIFGVGRRELGHGNLGKRALAPFISSEYAHTVRVVSEILESNGSSSQATICAASLALKCAGVDTSKLVAGIAMGLITDGKSYKVLSDIMGIEDHEGDMDFKIAGSKDGISAMQMDIKLGGVSKEVLRDALIQASEGKLHILEIMEEAKEKIVLNNDLIPSLKKIKVHPTKIAAIIGRGGETIKKLIEKYNVNIDIDRDTGSVSISSESSANVENCIEEIQTLIKSDDNRPNKRFDSKSPRPQTPKFEIDSIIDGTVKKIVDFGAFIQIAEGTDGLLHSSKMKDVKLNVDDKIKVKIISQENHKVGLDFAPAEKKKVWKIF</sequence>
<keyword evidence="3 8" id="KW-0808">Transferase</keyword>
<dbReference type="FunFam" id="3.30.230.70:FF:000026">
    <property type="entry name" value="Polyribonucleotide nucleotidyltransferase"/>
    <property type="match status" value="1"/>
</dbReference>
<dbReference type="SMART" id="SM00316">
    <property type="entry name" value="S1"/>
    <property type="match status" value="1"/>
</dbReference>
<dbReference type="FunFam" id="3.30.1370.10:FF:000001">
    <property type="entry name" value="Polyribonucleotide nucleotidyltransferase"/>
    <property type="match status" value="1"/>
</dbReference>
<dbReference type="InterPro" id="IPR036612">
    <property type="entry name" value="KH_dom_type_1_sf"/>
</dbReference>
<dbReference type="Pfam" id="PF03726">
    <property type="entry name" value="PNPase"/>
    <property type="match status" value="1"/>
</dbReference>
<evidence type="ECO:0000256" key="1">
    <source>
        <dbReference type="ARBA" id="ARBA00007404"/>
    </source>
</evidence>
<dbReference type="SUPFAM" id="SSF50249">
    <property type="entry name" value="Nucleic acid-binding proteins"/>
    <property type="match status" value="1"/>
</dbReference>
<dbReference type="InterPro" id="IPR015848">
    <property type="entry name" value="PNPase_PH_RNA-bd_bac/org-type"/>
</dbReference>
<evidence type="ECO:0000256" key="4">
    <source>
        <dbReference type="ARBA" id="ARBA00022695"/>
    </source>
</evidence>
<dbReference type="GO" id="GO:0006396">
    <property type="term" value="P:RNA processing"/>
    <property type="evidence" value="ECO:0007669"/>
    <property type="project" value="InterPro"/>
</dbReference>
<dbReference type="InterPro" id="IPR015847">
    <property type="entry name" value="ExoRNase_PH_dom2"/>
</dbReference>